<reference evidence="2 3" key="1">
    <citation type="submission" date="2019-09" db="EMBL/GenBank/DDBJ databases">
        <title>Bird 10,000 Genomes (B10K) Project - Family phase.</title>
        <authorList>
            <person name="Zhang G."/>
        </authorList>
    </citation>
    <scope>NUCLEOTIDE SEQUENCE [LARGE SCALE GENOMIC DNA]</scope>
    <source>
        <strain evidence="2">B10K-DU-002-59</strain>
        <tissue evidence="2">Muscle</tissue>
    </source>
</reference>
<name>A0A7L2Z2D3_JACJC</name>
<evidence type="ECO:0000313" key="2">
    <source>
        <dbReference type="EMBL" id="NXT00040.1"/>
    </source>
</evidence>
<dbReference type="Proteomes" id="UP000550086">
    <property type="component" value="Unassembled WGS sequence"/>
</dbReference>
<organism evidence="2 3">
    <name type="scientific">Jacana jacana</name>
    <name type="common">Wattled jacana</name>
    <name type="synonym">Parra jacana</name>
    <dbReference type="NCBI Taxonomy" id="54508"/>
    <lineage>
        <taxon>Eukaryota</taxon>
        <taxon>Metazoa</taxon>
        <taxon>Chordata</taxon>
        <taxon>Craniata</taxon>
        <taxon>Vertebrata</taxon>
        <taxon>Euteleostomi</taxon>
        <taxon>Archelosauria</taxon>
        <taxon>Archosauria</taxon>
        <taxon>Dinosauria</taxon>
        <taxon>Saurischia</taxon>
        <taxon>Theropoda</taxon>
        <taxon>Coelurosauria</taxon>
        <taxon>Aves</taxon>
        <taxon>Neognathae</taxon>
        <taxon>Neoaves</taxon>
        <taxon>Charadriiformes</taxon>
        <taxon>Jacanidae</taxon>
        <taxon>Jacana</taxon>
    </lineage>
</organism>
<dbReference type="InterPro" id="IPR026295">
    <property type="entry name" value="CCD81"/>
</dbReference>
<proteinExistence type="predicted"/>
<dbReference type="OrthoDB" id="125906at2759"/>
<evidence type="ECO:0000313" key="3">
    <source>
        <dbReference type="Proteomes" id="UP000550086"/>
    </source>
</evidence>
<comment type="caution">
    <text evidence="2">The sequence shown here is derived from an EMBL/GenBank/DDBJ whole genome shotgun (WGS) entry which is preliminary data.</text>
</comment>
<dbReference type="Pfam" id="PF18289">
    <property type="entry name" value="HU-CCDC81_euk_2"/>
    <property type="match status" value="1"/>
</dbReference>
<evidence type="ECO:0000259" key="1">
    <source>
        <dbReference type="Pfam" id="PF18289"/>
    </source>
</evidence>
<dbReference type="PANTHER" id="PTHR14362">
    <property type="entry name" value="COILED-COIL DOMAIN-CONTAINING PROTEIN 81"/>
    <property type="match status" value="1"/>
</dbReference>
<keyword evidence="3" id="KW-1185">Reference proteome</keyword>
<dbReference type="PANTHER" id="PTHR14362:SF2">
    <property type="entry name" value="COILED-COIL DOMAIN-CONTAINING PROTEIN 81"/>
    <property type="match status" value="1"/>
</dbReference>
<feature type="non-terminal residue" evidence="2">
    <location>
        <position position="1"/>
    </location>
</feature>
<dbReference type="EMBL" id="VZTM01030788">
    <property type="protein sequence ID" value="NXT00040.1"/>
    <property type="molecule type" value="Genomic_DNA"/>
</dbReference>
<dbReference type="GO" id="GO:0005815">
    <property type="term" value="C:microtubule organizing center"/>
    <property type="evidence" value="ECO:0007669"/>
    <property type="project" value="TreeGrafter"/>
</dbReference>
<gene>
    <name evidence="2" type="primary">Ccdc81_4</name>
    <name evidence="2" type="ORF">JACJAC_R08114</name>
</gene>
<feature type="non-terminal residue" evidence="2">
    <location>
        <position position="138"/>
    </location>
</feature>
<accession>A0A7L2Z2D3</accession>
<protein>
    <submittedName>
        <fullName evidence="2">CCD81 protein</fullName>
    </submittedName>
</protein>
<dbReference type="AlphaFoldDB" id="A0A7L2Z2D3"/>
<dbReference type="InterPro" id="IPR040673">
    <property type="entry name" value="CCDC81_HU_dom_2"/>
</dbReference>
<feature type="domain" description="CCDC81 HU" evidence="1">
    <location>
        <begin position="8"/>
        <end position="77"/>
    </location>
</feature>
<sequence>PPGNKELEPLKYSMVATTMSRQKVEDCVQGTMSLFSHCLAKGENVALVLKEVGLLLIEGTKVEMKFYHDFLEKLSGKENLEKVVFKVPELLDMMVSPVVPVSSMTFSGHVILFPEFLMESVPKTPPQILLKPLRRPGP</sequence>